<protein>
    <recommendedName>
        <fullName evidence="3">Cold shock domain-containing protein</fullName>
    </recommendedName>
</protein>
<gene>
    <name evidence="1" type="ORF">ACFQ11_29875</name>
</gene>
<comment type="caution">
    <text evidence="1">The sequence shown here is derived from an EMBL/GenBank/DDBJ whole genome shotgun (WGS) entry which is preliminary data.</text>
</comment>
<evidence type="ECO:0000313" key="1">
    <source>
        <dbReference type="EMBL" id="MFD0904627.1"/>
    </source>
</evidence>
<dbReference type="InterPro" id="IPR012340">
    <property type="entry name" value="NA-bd_OB-fold"/>
</dbReference>
<sequence length="133" mass="14853">MMPSGRILRFDGIRGRGLIAPEEGGAPLPLRAEDLRHEKYHFAPGTRVHYELVHDGDRPRASNVTLADAEATLYLLPTDPERAPDQGVMSRAEFLTEVTELIITSAPTLNAEQIVELRARLTRFAQARRWVGP</sequence>
<evidence type="ECO:0000313" key="2">
    <source>
        <dbReference type="Proteomes" id="UP001596972"/>
    </source>
</evidence>
<organism evidence="1 2">
    <name type="scientific">Actinomadura sediminis</name>
    <dbReference type="NCBI Taxonomy" id="1038904"/>
    <lineage>
        <taxon>Bacteria</taxon>
        <taxon>Bacillati</taxon>
        <taxon>Actinomycetota</taxon>
        <taxon>Actinomycetes</taxon>
        <taxon>Streptosporangiales</taxon>
        <taxon>Thermomonosporaceae</taxon>
        <taxon>Actinomadura</taxon>
    </lineage>
</organism>
<dbReference type="Gene3D" id="2.40.50.140">
    <property type="entry name" value="Nucleic acid-binding proteins"/>
    <property type="match status" value="1"/>
</dbReference>
<dbReference type="RefSeq" id="WP_378304684.1">
    <property type="nucleotide sequence ID" value="NZ_JBHTJA010000092.1"/>
</dbReference>
<evidence type="ECO:0008006" key="3">
    <source>
        <dbReference type="Google" id="ProtNLM"/>
    </source>
</evidence>
<reference evidence="2" key="1">
    <citation type="journal article" date="2019" name="Int. J. Syst. Evol. Microbiol.">
        <title>The Global Catalogue of Microorganisms (GCM) 10K type strain sequencing project: providing services to taxonomists for standard genome sequencing and annotation.</title>
        <authorList>
            <consortium name="The Broad Institute Genomics Platform"/>
            <consortium name="The Broad Institute Genome Sequencing Center for Infectious Disease"/>
            <person name="Wu L."/>
            <person name="Ma J."/>
        </authorList>
    </citation>
    <scope>NUCLEOTIDE SEQUENCE [LARGE SCALE GENOMIC DNA]</scope>
    <source>
        <strain evidence="2">JCM 31202</strain>
    </source>
</reference>
<dbReference type="SUPFAM" id="SSF50249">
    <property type="entry name" value="Nucleic acid-binding proteins"/>
    <property type="match status" value="1"/>
</dbReference>
<dbReference type="Proteomes" id="UP001596972">
    <property type="component" value="Unassembled WGS sequence"/>
</dbReference>
<dbReference type="EMBL" id="JBHTJA010000092">
    <property type="protein sequence ID" value="MFD0904627.1"/>
    <property type="molecule type" value="Genomic_DNA"/>
</dbReference>
<accession>A0ABW3F004</accession>
<name>A0ABW3F004_9ACTN</name>
<proteinExistence type="predicted"/>
<keyword evidence="2" id="KW-1185">Reference proteome</keyword>